<keyword evidence="2" id="KW-0698">rRNA processing</keyword>
<evidence type="ECO:0000256" key="1">
    <source>
        <dbReference type="ARBA" id="ARBA00010396"/>
    </source>
</evidence>
<evidence type="ECO:0000256" key="5">
    <source>
        <dbReference type="ARBA" id="ARBA00022691"/>
    </source>
</evidence>
<dbReference type="SUPFAM" id="SSF53335">
    <property type="entry name" value="S-adenosyl-L-methionine-dependent methyltransferases"/>
    <property type="match status" value="1"/>
</dbReference>
<dbReference type="GO" id="GO:0070475">
    <property type="term" value="P:rRNA base methylation"/>
    <property type="evidence" value="ECO:0007669"/>
    <property type="project" value="TreeGrafter"/>
</dbReference>
<comment type="similarity">
    <text evidence="1">Belongs to the methyltransferase superfamily. RsmH family.</text>
</comment>
<keyword evidence="4 6" id="KW-0808">Transferase</keyword>
<comment type="caution">
    <text evidence="6">The sequence shown here is derived from an EMBL/GenBank/DDBJ whole genome shotgun (WGS) entry which is preliminary data.</text>
</comment>
<dbReference type="Proteomes" id="UP000701698">
    <property type="component" value="Unassembled WGS sequence"/>
</dbReference>
<dbReference type="GO" id="GO:0071424">
    <property type="term" value="F:rRNA (cytosine-N4-)-methyltransferase activity"/>
    <property type="evidence" value="ECO:0007669"/>
    <property type="project" value="TreeGrafter"/>
</dbReference>
<reference evidence="6" key="2">
    <citation type="journal article" date="2021" name="Microbiome">
        <title>Successional dynamics and alternative stable states in a saline activated sludge microbial community over 9 years.</title>
        <authorList>
            <person name="Wang Y."/>
            <person name="Ye J."/>
            <person name="Ju F."/>
            <person name="Liu L."/>
            <person name="Boyd J.A."/>
            <person name="Deng Y."/>
            <person name="Parks D.H."/>
            <person name="Jiang X."/>
            <person name="Yin X."/>
            <person name="Woodcroft B.J."/>
            <person name="Tyson G.W."/>
            <person name="Hugenholtz P."/>
            <person name="Polz M.F."/>
            <person name="Zhang T."/>
        </authorList>
    </citation>
    <scope>NUCLEOTIDE SEQUENCE</scope>
    <source>
        <strain evidence="6">HKST-UBA01</strain>
    </source>
</reference>
<keyword evidence="5" id="KW-0949">S-adenosyl-L-methionine</keyword>
<dbReference type="PANTHER" id="PTHR11265:SF0">
    <property type="entry name" value="12S RRNA N4-METHYLCYTIDINE METHYLTRANSFERASE"/>
    <property type="match status" value="1"/>
</dbReference>
<protein>
    <submittedName>
        <fullName evidence="6">16S rRNA (Cytosine(1402)-N(4))-methyltransferase RsmH</fullName>
        <ecNumber evidence="6">2.1.1.199</ecNumber>
    </submittedName>
</protein>
<dbReference type="EC" id="2.1.1.199" evidence="6"/>
<dbReference type="Pfam" id="PF01795">
    <property type="entry name" value="Methyltransf_5"/>
    <property type="match status" value="1"/>
</dbReference>
<dbReference type="InterPro" id="IPR023397">
    <property type="entry name" value="SAM-dep_MeTrfase_MraW_recog"/>
</dbReference>
<evidence type="ECO:0000256" key="4">
    <source>
        <dbReference type="ARBA" id="ARBA00022679"/>
    </source>
</evidence>
<dbReference type="EMBL" id="JAGQKX010000052">
    <property type="protein sequence ID" value="MCA9390246.1"/>
    <property type="molecule type" value="Genomic_DNA"/>
</dbReference>
<feature type="non-terminal residue" evidence="6">
    <location>
        <position position="1"/>
    </location>
</feature>
<accession>A0A955LI57</accession>
<evidence type="ECO:0000313" key="6">
    <source>
        <dbReference type="EMBL" id="MCA9390246.1"/>
    </source>
</evidence>
<organism evidence="6 7">
    <name type="scientific">candidate division WWE3 bacterium</name>
    <dbReference type="NCBI Taxonomy" id="2053526"/>
    <lineage>
        <taxon>Bacteria</taxon>
        <taxon>Katanobacteria</taxon>
    </lineage>
</organism>
<evidence type="ECO:0000256" key="2">
    <source>
        <dbReference type="ARBA" id="ARBA00022552"/>
    </source>
</evidence>
<sequence>RLVRGNFNNLKEIATKNDFVGVDGILMDIGISSYHLDFSKRGFTFRHNEPLDMRMNPNAEKTAAEVLNSYPEKKLYEVFLRYGEEQLAEQLAHRLAGARRVTPITTTNQLVELISSVAQDTHHDEKKMVTTAFQAIRIEVNDELENLKRGLESAVDLLNPGGRLAIISFHSLEDRIVKLFFKKESRLSVITNKPVIPTEQEVQKNRRSRSARMRVAERLKKI</sequence>
<dbReference type="InterPro" id="IPR029063">
    <property type="entry name" value="SAM-dependent_MTases_sf"/>
</dbReference>
<evidence type="ECO:0000256" key="3">
    <source>
        <dbReference type="ARBA" id="ARBA00022603"/>
    </source>
</evidence>
<keyword evidence="3 6" id="KW-0489">Methyltransferase</keyword>
<reference evidence="6" key="1">
    <citation type="submission" date="2020-04" db="EMBL/GenBank/DDBJ databases">
        <authorList>
            <person name="Zhang T."/>
        </authorList>
    </citation>
    <scope>NUCLEOTIDE SEQUENCE</scope>
    <source>
        <strain evidence="6">HKST-UBA01</strain>
    </source>
</reference>
<gene>
    <name evidence="6" type="primary">rsmH</name>
    <name evidence="6" type="ORF">KC571_02475</name>
</gene>
<name>A0A955LI57_UNCKA</name>
<dbReference type="Gene3D" id="3.40.50.150">
    <property type="entry name" value="Vaccinia Virus protein VP39"/>
    <property type="match status" value="2"/>
</dbReference>
<dbReference type="AlphaFoldDB" id="A0A955LI57"/>
<proteinExistence type="inferred from homology"/>
<dbReference type="SUPFAM" id="SSF81799">
    <property type="entry name" value="Putative methyltransferase TM0872, insert domain"/>
    <property type="match status" value="1"/>
</dbReference>
<dbReference type="NCBIfam" id="TIGR00006">
    <property type="entry name" value="16S rRNA (cytosine(1402)-N(4))-methyltransferase RsmH"/>
    <property type="match status" value="1"/>
</dbReference>
<evidence type="ECO:0000313" key="7">
    <source>
        <dbReference type="Proteomes" id="UP000701698"/>
    </source>
</evidence>
<dbReference type="InterPro" id="IPR002903">
    <property type="entry name" value="RsmH"/>
</dbReference>
<dbReference type="PANTHER" id="PTHR11265">
    <property type="entry name" value="S-ADENOSYL-METHYLTRANSFERASE MRAW"/>
    <property type="match status" value="1"/>
</dbReference>